<dbReference type="AlphaFoldDB" id="A0A2R4BRQ7"/>
<dbReference type="GO" id="GO:0009307">
    <property type="term" value="P:DNA restriction-modification system"/>
    <property type="evidence" value="ECO:0007669"/>
    <property type="project" value="UniProtKB-KW"/>
</dbReference>
<accession>A0A2R4BRQ7</accession>
<evidence type="ECO:0000313" key="10">
    <source>
        <dbReference type="Proteomes" id="UP000241885"/>
    </source>
</evidence>
<dbReference type="PRINTS" id="PR00507">
    <property type="entry name" value="N12N6MTFRASE"/>
</dbReference>
<comment type="catalytic activity">
    <reaction evidence="7">
        <text>a 2'-deoxyadenosine in DNA + S-adenosyl-L-methionine = an N(6)-methyl-2'-deoxyadenosine in DNA + S-adenosyl-L-homocysteine + H(+)</text>
        <dbReference type="Rhea" id="RHEA:15197"/>
        <dbReference type="Rhea" id="RHEA-COMP:12418"/>
        <dbReference type="Rhea" id="RHEA-COMP:12419"/>
        <dbReference type="ChEBI" id="CHEBI:15378"/>
        <dbReference type="ChEBI" id="CHEBI:57856"/>
        <dbReference type="ChEBI" id="CHEBI:59789"/>
        <dbReference type="ChEBI" id="CHEBI:90615"/>
        <dbReference type="ChEBI" id="CHEBI:90616"/>
        <dbReference type="EC" id="2.1.1.72"/>
    </reaction>
</comment>
<dbReference type="SUPFAM" id="SSF53335">
    <property type="entry name" value="S-adenosyl-L-methionine-dependent methyltransferases"/>
    <property type="match status" value="1"/>
</dbReference>
<evidence type="ECO:0000256" key="4">
    <source>
        <dbReference type="ARBA" id="ARBA00022691"/>
    </source>
</evidence>
<dbReference type="PROSITE" id="PS00092">
    <property type="entry name" value="N6_MTASE"/>
    <property type="match status" value="1"/>
</dbReference>
<evidence type="ECO:0000256" key="3">
    <source>
        <dbReference type="ARBA" id="ARBA00022679"/>
    </source>
</evidence>
<evidence type="ECO:0000256" key="1">
    <source>
        <dbReference type="ARBA" id="ARBA00011900"/>
    </source>
</evidence>
<keyword evidence="3 9" id="KW-0808">Transferase</keyword>
<dbReference type="EMBL" id="CP028339">
    <property type="protein sequence ID" value="AVR90018.1"/>
    <property type="molecule type" value="Genomic_DNA"/>
</dbReference>
<dbReference type="EC" id="2.1.1.72" evidence="1"/>
<keyword evidence="6" id="KW-0238">DNA-binding</keyword>
<reference evidence="9 10" key="1">
    <citation type="submission" date="2018-03" db="EMBL/GenBank/DDBJ databases">
        <title>Complete genome sequence of Thauera aromatica, a model organism for studying aromatic compound degradation under denitrifying conditions.</title>
        <authorList>
            <person name="Lo H.-Y."/>
            <person name="Goris T."/>
            <person name="Boll M."/>
            <person name="Mueller J.A."/>
        </authorList>
    </citation>
    <scope>NUCLEOTIDE SEQUENCE [LARGE SCALE GENOMIC DNA]</scope>
    <source>
        <strain evidence="9 10">K172</strain>
    </source>
</reference>
<dbReference type="PANTHER" id="PTHR33841:SF6">
    <property type="entry name" value="TYPE II METHYLTRANSFERASE M.HINDII"/>
    <property type="match status" value="1"/>
</dbReference>
<protein>
    <recommendedName>
        <fullName evidence="1">site-specific DNA-methyltransferase (adenine-specific)</fullName>
        <ecNumber evidence="1">2.1.1.72</ecNumber>
    </recommendedName>
</protein>
<dbReference type="PANTHER" id="PTHR33841">
    <property type="entry name" value="DNA METHYLTRANSFERASE YEEA-RELATED"/>
    <property type="match status" value="1"/>
</dbReference>
<dbReference type="GO" id="GO:0009007">
    <property type="term" value="F:site-specific DNA-methyltransferase (adenine-specific) activity"/>
    <property type="evidence" value="ECO:0007669"/>
    <property type="project" value="UniProtKB-EC"/>
</dbReference>
<proteinExistence type="predicted"/>
<sequence>MSAQLALGLRDVAAFGQVFTPDSVVRAMLALRRNAGRVLEPSCGDGAFLRYLPGAVGLELDADHCPPGAQAMDFFAYPEGERFDTIIGNPPYVRYQDIPPATRALIERGGHGRGLDGRSNLYLFFIEKCVRQLAPGGELIFITPRDFLKATSAVKLNRLLYEAGSITEAIELGDARVFPDALPNCLIWRFEKDCTERTMRYCEIGTGTGADLDAALAAPAWQTRHFLECGGHLMFARGDYPLRLAELAFVKVGAVSGADELYADEVHGNRDFVCSSTVSSGRTRRMIWSEPGEPPPAVLAPHKARLLQRKVTRFDESNWWMWGRLHHRSTAPRVYVNGKTRVAQPFFLHDCTDYDGAVLAVFPRRADIDLAAFCTALNAVDWADLGFVCDGRFLFTQRSLEHAPLPAAFAAFLPAH</sequence>
<evidence type="ECO:0000256" key="5">
    <source>
        <dbReference type="ARBA" id="ARBA00022747"/>
    </source>
</evidence>
<evidence type="ECO:0000256" key="7">
    <source>
        <dbReference type="ARBA" id="ARBA00047942"/>
    </source>
</evidence>
<keyword evidence="10" id="KW-1185">Reference proteome</keyword>
<dbReference type="REBASE" id="244589">
    <property type="entry name" value="M.TarK172ORF3137P"/>
</dbReference>
<dbReference type="Proteomes" id="UP000241885">
    <property type="component" value="Chromosome"/>
</dbReference>
<evidence type="ECO:0000259" key="8">
    <source>
        <dbReference type="Pfam" id="PF07669"/>
    </source>
</evidence>
<keyword evidence="2 9" id="KW-0489">Methyltransferase</keyword>
<dbReference type="GO" id="GO:0003677">
    <property type="term" value="F:DNA binding"/>
    <property type="evidence" value="ECO:0007669"/>
    <property type="project" value="UniProtKB-KW"/>
</dbReference>
<dbReference type="OrthoDB" id="32195at2"/>
<feature type="domain" description="Type II methyltransferase M.TaqI-like" evidence="8">
    <location>
        <begin position="74"/>
        <end position="178"/>
    </location>
</feature>
<dbReference type="InterPro" id="IPR002052">
    <property type="entry name" value="DNA_methylase_N6_adenine_CS"/>
</dbReference>
<name>A0A2R4BRQ7_THAAR</name>
<evidence type="ECO:0000313" key="9">
    <source>
        <dbReference type="EMBL" id="AVR90018.1"/>
    </source>
</evidence>
<dbReference type="GO" id="GO:0032259">
    <property type="term" value="P:methylation"/>
    <property type="evidence" value="ECO:0007669"/>
    <property type="project" value="UniProtKB-KW"/>
</dbReference>
<keyword evidence="5" id="KW-0680">Restriction system</keyword>
<dbReference type="KEGG" id="tak:Tharo_3137"/>
<evidence type="ECO:0000256" key="2">
    <source>
        <dbReference type="ARBA" id="ARBA00022603"/>
    </source>
</evidence>
<dbReference type="Gene3D" id="3.40.50.150">
    <property type="entry name" value="Vaccinia Virus protein VP39"/>
    <property type="match status" value="1"/>
</dbReference>
<dbReference type="RefSeq" id="WP_107222030.1">
    <property type="nucleotide sequence ID" value="NZ_CP028339.1"/>
</dbReference>
<dbReference type="InterPro" id="IPR050953">
    <property type="entry name" value="N4_N6_ade-DNA_methylase"/>
</dbReference>
<dbReference type="InterPro" id="IPR011639">
    <property type="entry name" value="MethylTrfase_TaqI-like_dom"/>
</dbReference>
<dbReference type="InterPro" id="IPR029063">
    <property type="entry name" value="SAM-dependent_MTases_sf"/>
</dbReference>
<gene>
    <name evidence="9" type="ORF">Tharo_3137</name>
</gene>
<dbReference type="Pfam" id="PF07669">
    <property type="entry name" value="Eco57I"/>
    <property type="match status" value="1"/>
</dbReference>
<keyword evidence="4" id="KW-0949">S-adenosyl-L-methionine</keyword>
<dbReference type="CDD" id="cd02440">
    <property type="entry name" value="AdoMet_MTases"/>
    <property type="match status" value="1"/>
</dbReference>
<evidence type="ECO:0000256" key="6">
    <source>
        <dbReference type="ARBA" id="ARBA00023125"/>
    </source>
</evidence>
<organism evidence="9 10">
    <name type="scientific">Thauera aromatica K172</name>
    <dbReference type="NCBI Taxonomy" id="44139"/>
    <lineage>
        <taxon>Bacteria</taxon>
        <taxon>Pseudomonadati</taxon>
        <taxon>Pseudomonadota</taxon>
        <taxon>Betaproteobacteria</taxon>
        <taxon>Rhodocyclales</taxon>
        <taxon>Zoogloeaceae</taxon>
        <taxon>Thauera</taxon>
    </lineage>
</organism>